<organism evidence="9 10">
    <name type="scientific">Ursus americanus</name>
    <name type="common">American black bear</name>
    <name type="synonym">Euarctos americanus</name>
    <dbReference type="NCBI Taxonomy" id="9643"/>
    <lineage>
        <taxon>Eukaryota</taxon>
        <taxon>Metazoa</taxon>
        <taxon>Chordata</taxon>
        <taxon>Craniata</taxon>
        <taxon>Vertebrata</taxon>
        <taxon>Euteleostomi</taxon>
        <taxon>Mammalia</taxon>
        <taxon>Eutheria</taxon>
        <taxon>Laurasiatheria</taxon>
        <taxon>Carnivora</taxon>
        <taxon>Caniformia</taxon>
        <taxon>Ursidae</taxon>
        <taxon>Ursus</taxon>
    </lineage>
</organism>
<evidence type="ECO:0000256" key="2">
    <source>
        <dbReference type="ARBA" id="ARBA00022692"/>
    </source>
</evidence>
<dbReference type="GO" id="GO:0005925">
    <property type="term" value="C:focal adhesion"/>
    <property type="evidence" value="ECO:0007669"/>
    <property type="project" value="TreeGrafter"/>
</dbReference>
<dbReference type="GO" id="GO:0046814">
    <property type="term" value="P:coreceptor-mediated virion attachment to host cell"/>
    <property type="evidence" value="ECO:0007669"/>
    <property type="project" value="TreeGrafter"/>
</dbReference>
<dbReference type="Gene3D" id="2.60.40.10">
    <property type="entry name" value="Immunoglobulins"/>
    <property type="match status" value="3"/>
</dbReference>
<dbReference type="GeneTree" id="ENSGT00940000162848"/>
<keyword evidence="10" id="KW-1185">Reference proteome</keyword>
<keyword evidence="2 6" id="KW-0812">Transmembrane</keyword>
<dbReference type="GO" id="GO:0043296">
    <property type="term" value="C:apical junction complex"/>
    <property type="evidence" value="ECO:0007669"/>
    <property type="project" value="TreeGrafter"/>
</dbReference>
<dbReference type="GO" id="GO:0001675">
    <property type="term" value="P:acrosome assembly"/>
    <property type="evidence" value="ECO:0007669"/>
    <property type="project" value="TreeGrafter"/>
</dbReference>
<evidence type="ECO:0000259" key="8">
    <source>
        <dbReference type="PROSITE" id="PS50835"/>
    </source>
</evidence>
<evidence type="ECO:0000256" key="4">
    <source>
        <dbReference type="ARBA" id="ARBA00023136"/>
    </source>
</evidence>
<evidence type="ECO:0000256" key="5">
    <source>
        <dbReference type="ARBA" id="ARBA00023157"/>
    </source>
</evidence>
<dbReference type="GO" id="GO:0002891">
    <property type="term" value="P:positive regulation of immunoglobulin mediated immune response"/>
    <property type="evidence" value="ECO:0007669"/>
    <property type="project" value="TreeGrafter"/>
</dbReference>
<evidence type="ECO:0000313" key="10">
    <source>
        <dbReference type="Proteomes" id="UP000291022"/>
    </source>
</evidence>
<sequence>MPEEPSMVWPLLLLLPLLSLLWVLTEAGTGTVGVLAPAQVRGRLGDTVELSCKLQPLEHEVRVTQVTWTRRNAAGDDLNVAVFHPTQGPSFPEPGRLEFVAARPGEELRDGSLALRELSAEDEANYTCRFAMFPEGSRSARTWLRVLAQPENEVKTEEVPLRPLSPEPVPVACCVSSEGRPPAKISWPHLDEKANESQVPGHLPGTFTVTSLLTLIPSSQADGKTVTCRVEHESLEEPVLLPVTLDVPCECPPNVCKDKGRDQPWLLPIKKTTLTCEGSHLPLPPPSVSARTNGSLPPSAVAQNSQLLIQTVDKSINTTFICRVTNALGTGQAELTIQVREPSNQVLQPGWSTVSIITLTVVGVVVGVALLVSLIYFRLFRCPRESLLSGISVANGATLDPLP</sequence>
<feature type="chain" id="PRO_5046648985" description="Ig-like domain-containing protein" evidence="7">
    <location>
        <begin position="28"/>
        <end position="403"/>
    </location>
</feature>
<dbReference type="Ensembl" id="ENSUAMT00000010541.1">
    <property type="protein sequence ID" value="ENSUAMP00000009367.1"/>
    <property type="gene ID" value="ENSUAMG00000007784.1"/>
</dbReference>
<dbReference type="GO" id="GO:0050839">
    <property type="term" value="F:cell adhesion molecule binding"/>
    <property type="evidence" value="ECO:0007669"/>
    <property type="project" value="TreeGrafter"/>
</dbReference>
<dbReference type="GO" id="GO:0033005">
    <property type="term" value="P:positive regulation of mast cell activation"/>
    <property type="evidence" value="ECO:0007669"/>
    <property type="project" value="TreeGrafter"/>
</dbReference>
<dbReference type="GO" id="GO:0007156">
    <property type="term" value="P:homophilic cell adhesion via plasma membrane adhesion molecules"/>
    <property type="evidence" value="ECO:0007669"/>
    <property type="project" value="TreeGrafter"/>
</dbReference>
<dbReference type="InterPro" id="IPR013106">
    <property type="entry name" value="Ig_V-set"/>
</dbReference>
<keyword evidence="3 6" id="KW-1133">Transmembrane helix</keyword>
<dbReference type="Pfam" id="PF07686">
    <property type="entry name" value="V-set"/>
    <property type="match status" value="1"/>
</dbReference>
<dbReference type="AlphaFoldDB" id="A0A452QUT6"/>
<dbReference type="OMA" id="CHFATFP"/>
<proteinExistence type="predicted"/>
<dbReference type="SUPFAM" id="SSF48726">
    <property type="entry name" value="Immunoglobulin"/>
    <property type="match status" value="3"/>
</dbReference>
<name>A0A452QUT6_URSAM</name>
<protein>
    <recommendedName>
        <fullName evidence="8">Ig-like domain-containing protein</fullName>
    </recommendedName>
</protein>
<dbReference type="InterPro" id="IPR013783">
    <property type="entry name" value="Ig-like_fold"/>
</dbReference>
<keyword evidence="7" id="KW-0732">Signal</keyword>
<dbReference type="Proteomes" id="UP000291022">
    <property type="component" value="Unassembled WGS sequence"/>
</dbReference>
<dbReference type="InterPro" id="IPR003599">
    <property type="entry name" value="Ig_sub"/>
</dbReference>
<dbReference type="InterPro" id="IPR013162">
    <property type="entry name" value="CD80_C2-set"/>
</dbReference>
<dbReference type="PANTHER" id="PTHR47387">
    <property type="entry name" value="NECTIN-2"/>
    <property type="match status" value="1"/>
</dbReference>
<keyword evidence="4 6" id="KW-0472">Membrane</keyword>
<reference evidence="9" key="3">
    <citation type="submission" date="2025-09" db="UniProtKB">
        <authorList>
            <consortium name="Ensembl"/>
        </authorList>
    </citation>
    <scope>IDENTIFICATION</scope>
</reference>
<accession>A0A452QUT6</accession>
<evidence type="ECO:0000256" key="3">
    <source>
        <dbReference type="ARBA" id="ARBA00022989"/>
    </source>
</evidence>
<comment type="subcellular location">
    <subcellularLocation>
        <location evidence="1">Membrane</location>
        <topology evidence="1">Single-pass membrane protein</topology>
    </subcellularLocation>
</comment>
<dbReference type="GO" id="GO:0005886">
    <property type="term" value="C:plasma membrane"/>
    <property type="evidence" value="ECO:0007669"/>
    <property type="project" value="TreeGrafter"/>
</dbReference>
<evidence type="ECO:0000256" key="1">
    <source>
        <dbReference type="ARBA" id="ARBA00004167"/>
    </source>
</evidence>
<dbReference type="Pfam" id="PF08205">
    <property type="entry name" value="C2-set_2"/>
    <property type="match status" value="1"/>
</dbReference>
<feature type="signal peptide" evidence="7">
    <location>
        <begin position="1"/>
        <end position="27"/>
    </location>
</feature>
<dbReference type="InterPro" id="IPR052659">
    <property type="entry name" value="Nectin/PVR"/>
</dbReference>
<keyword evidence="5" id="KW-1015">Disulfide bond</keyword>
<reference evidence="10" key="1">
    <citation type="submission" date="2016-06" db="EMBL/GenBank/DDBJ databases">
        <title>De novo assembly and RNA-Seq shows season-dependent expression and editing in black bear kidneys.</title>
        <authorList>
            <person name="Korstanje R."/>
            <person name="Srivastava A."/>
            <person name="Sarsani V.K."/>
            <person name="Sheehan S.M."/>
            <person name="Seger R.L."/>
            <person name="Barter M.E."/>
            <person name="Lindqvist C."/>
            <person name="Brody L.C."/>
            <person name="Mullikin J.C."/>
        </authorList>
    </citation>
    <scope>NUCLEOTIDE SEQUENCE [LARGE SCALE GENOMIC DNA]</scope>
</reference>
<feature type="transmembrane region" description="Helical" evidence="6">
    <location>
        <begin position="350"/>
        <end position="377"/>
    </location>
</feature>
<dbReference type="SMART" id="SM00409">
    <property type="entry name" value="IG"/>
    <property type="match status" value="2"/>
</dbReference>
<dbReference type="PROSITE" id="PS50835">
    <property type="entry name" value="IG_LIKE"/>
    <property type="match status" value="3"/>
</dbReference>
<feature type="domain" description="Ig-like" evidence="8">
    <location>
        <begin position="150"/>
        <end position="244"/>
    </location>
</feature>
<dbReference type="InterPro" id="IPR036179">
    <property type="entry name" value="Ig-like_dom_sf"/>
</dbReference>
<feature type="domain" description="Ig-like" evidence="8">
    <location>
        <begin position="253"/>
        <end position="338"/>
    </location>
</feature>
<dbReference type="GO" id="GO:0002860">
    <property type="term" value="P:positive regulation of natural killer cell mediated cytotoxicity directed against tumor cell target"/>
    <property type="evidence" value="ECO:0007669"/>
    <property type="project" value="TreeGrafter"/>
</dbReference>
<dbReference type="PANTHER" id="PTHR47387:SF2">
    <property type="entry name" value="PVR CELL ADHESION MOLECULE"/>
    <property type="match status" value="1"/>
</dbReference>
<feature type="domain" description="Ig-like" evidence="8">
    <location>
        <begin position="10"/>
        <end position="129"/>
    </location>
</feature>
<dbReference type="GO" id="GO:0050862">
    <property type="term" value="P:positive regulation of T cell receptor signaling pathway"/>
    <property type="evidence" value="ECO:0007669"/>
    <property type="project" value="TreeGrafter"/>
</dbReference>
<evidence type="ECO:0000256" key="7">
    <source>
        <dbReference type="SAM" id="SignalP"/>
    </source>
</evidence>
<evidence type="ECO:0000313" key="9">
    <source>
        <dbReference type="Ensembl" id="ENSUAMP00000009367.1"/>
    </source>
</evidence>
<reference evidence="9" key="2">
    <citation type="submission" date="2025-08" db="UniProtKB">
        <authorList>
            <consortium name="Ensembl"/>
        </authorList>
    </citation>
    <scope>IDENTIFICATION</scope>
</reference>
<evidence type="ECO:0000256" key="6">
    <source>
        <dbReference type="SAM" id="Phobius"/>
    </source>
</evidence>
<dbReference type="SMART" id="SM00406">
    <property type="entry name" value="IGv"/>
    <property type="match status" value="1"/>
</dbReference>
<dbReference type="InterPro" id="IPR007110">
    <property type="entry name" value="Ig-like_dom"/>
</dbReference>